<evidence type="ECO:0000313" key="9">
    <source>
        <dbReference type="Proteomes" id="UP000190027"/>
    </source>
</evidence>
<proteinExistence type="inferred from homology"/>
<dbReference type="GO" id="GO:0008961">
    <property type="term" value="F:phosphatidylglycerol-prolipoprotein diacylglyceryl transferase activity"/>
    <property type="evidence" value="ECO:0007669"/>
    <property type="project" value="UniProtKB-UniRule"/>
</dbReference>
<dbReference type="RefSeq" id="WP_078716993.1">
    <property type="nucleotide sequence ID" value="NZ_FUYC01000004.1"/>
</dbReference>
<dbReference type="AlphaFoldDB" id="A0A1T4WVU3"/>
<dbReference type="PANTHER" id="PTHR30589">
    <property type="entry name" value="PROLIPOPROTEIN DIACYLGLYCERYL TRANSFERASE"/>
    <property type="match status" value="1"/>
</dbReference>
<gene>
    <name evidence="7" type="primary">lgt</name>
    <name evidence="8" type="ORF">SAMN02745704_01425</name>
</gene>
<evidence type="ECO:0000256" key="3">
    <source>
        <dbReference type="ARBA" id="ARBA00022679"/>
    </source>
</evidence>
<evidence type="ECO:0000256" key="6">
    <source>
        <dbReference type="ARBA" id="ARBA00023136"/>
    </source>
</evidence>
<comment type="subcellular location">
    <subcellularLocation>
        <location evidence="7">Cell membrane</location>
        <topology evidence="7">Multi-pass membrane protein</topology>
    </subcellularLocation>
</comment>
<feature type="transmembrane region" description="Helical" evidence="7">
    <location>
        <begin position="221"/>
        <end position="244"/>
    </location>
</feature>
<dbReference type="EMBL" id="FUYC01000004">
    <property type="protein sequence ID" value="SKA80978.1"/>
    <property type="molecule type" value="Genomic_DNA"/>
</dbReference>
<evidence type="ECO:0000256" key="1">
    <source>
        <dbReference type="ARBA" id="ARBA00007150"/>
    </source>
</evidence>
<keyword evidence="9" id="KW-1185">Reference proteome</keyword>
<dbReference type="STRING" id="1121449.SAMN02745704_01425"/>
<evidence type="ECO:0000256" key="4">
    <source>
        <dbReference type="ARBA" id="ARBA00022692"/>
    </source>
</evidence>
<comment type="similarity">
    <text evidence="1 7">Belongs to the Lgt family.</text>
</comment>
<evidence type="ECO:0000256" key="2">
    <source>
        <dbReference type="ARBA" id="ARBA00022475"/>
    </source>
</evidence>
<dbReference type="InterPro" id="IPR001640">
    <property type="entry name" value="Lgt"/>
</dbReference>
<comment type="catalytic activity">
    <reaction evidence="7">
        <text>L-cysteinyl-[prolipoprotein] + a 1,2-diacyl-sn-glycero-3-phospho-(1'-sn-glycerol) = an S-1,2-diacyl-sn-glyceryl-L-cysteinyl-[prolipoprotein] + sn-glycerol 1-phosphate + H(+)</text>
        <dbReference type="Rhea" id="RHEA:56712"/>
        <dbReference type="Rhea" id="RHEA-COMP:14679"/>
        <dbReference type="Rhea" id="RHEA-COMP:14680"/>
        <dbReference type="ChEBI" id="CHEBI:15378"/>
        <dbReference type="ChEBI" id="CHEBI:29950"/>
        <dbReference type="ChEBI" id="CHEBI:57685"/>
        <dbReference type="ChEBI" id="CHEBI:64716"/>
        <dbReference type="ChEBI" id="CHEBI:140658"/>
        <dbReference type="EC" id="2.5.1.145"/>
    </reaction>
</comment>
<dbReference type="GO" id="GO:0005886">
    <property type="term" value="C:plasma membrane"/>
    <property type="evidence" value="ECO:0007669"/>
    <property type="project" value="UniProtKB-SubCell"/>
</dbReference>
<dbReference type="PANTHER" id="PTHR30589:SF0">
    <property type="entry name" value="PHOSPHATIDYLGLYCEROL--PROLIPOPROTEIN DIACYLGLYCERYL TRANSFERASE"/>
    <property type="match status" value="1"/>
</dbReference>
<evidence type="ECO:0000313" key="8">
    <source>
        <dbReference type="EMBL" id="SKA80978.1"/>
    </source>
</evidence>
<dbReference type="UniPathway" id="UPA00664"/>
<comment type="pathway">
    <text evidence="7">Protein modification; lipoprotein biosynthesis (diacylglyceryl transfer).</text>
</comment>
<name>A0A1T4WVU3_9BACT</name>
<keyword evidence="6 7" id="KW-0472">Membrane</keyword>
<dbReference type="GO" id="GO:0042158">
    <property type="term" value="P:lipoprotein biosynthetic process"/>
    <property type="evidence" value="ECO:0007669"/>
    <property type="project" value="UniProtKB-UniRule"/>
</dbReference>
<feature type="transmembrane region" description="Helical" evidence="7">
    <location>
        <begin position="85"/>
        <end position="104"/>
    </location>
</feature>
<keyword evidence="2 7" id="KW-1003">Cell membrane</keyword>
<dbReference type="OrthoDB" id="871140at2"/>
<organism evidence="8 9">
    <name type="scientific">Paucidesulfovibrio gracilis DSM 16080</name>
    <dbReference type="NCBI Taxonomy" id="1121449"/>
    <lineage>
        <taxon>Bacteria</taxon>
        <taxon>Pseudomonadati</taxon>
        <taxon>Thermodesulfobacteriota</taxon>
        <taxon>Desulfovibrionia</taxon>
        <taxon>Desulfovibrionales</taxon>
        <taxon>Desulfovibrionaceae</taxon>
        <taxon>Paucidesulfovibrio</taxon>
    </lineage>
</organism>
<dbReference type="NCBIfam" id="TIGR00544">
    <property type="entry name" value="lgt"/>
    <property type="match status" value="1"/>
</dbReference>
<accession>A0A1T4WVU3</accession>
<comment type="function">
    <text evidence="7">Catalyzes the transfer of the diacylglyceryl group from phosphatidylglycerol to the sulfhydryl group of the N-terminal cysteine of a prolipoprotein, the first step in the formation of mature lipoproteins.</text>
</comment>
<keyword evidence="5 7" id="KW-1133">Transmembrane helix</keyword>
<feature type="binding site" evidence="7">
    <location>
        <position position="130"/>
    </location>
    <ligand>
        <name>a 1,2-diacyl-sn-glycero-3-phospho-(1'-sn-glycerol)</name>
        <dbReference type="ChEBI" id="CHEBI:64716"/>
    </ligand>
</feature>
<sequence>MHPILIELGPLTIHTYGLFVALAFLISIWWGQREARLAGLDASLVPDLALAICFSAILGARLVYVIIEFPFFLENPLHAFMFWRGGLVFSGGLALAIVVGWFVVQRKGQSPLRWCDAAAPAIALGQAIGRLGCLGAGCCYGKPTELPWSIVFNAPNSLAPTGIALHPTQIYHALASLFCFLLLVLFRRPLKMPGQRLGVYLVCYPVLRFIIEFFRNDHRGAVGPISLTQVMAILFFCLGLWLLLRNSKREHHYER</sequence>
<keyword evidence="4 7" id="KW-0812">Transmembrane</keyword>
<reference evidence="8 9" key="1">
    <citation type="submission" date="2017-02" db="EMBL/GenBank/DDBJ databases">
        <authorList>
            <person name="Peterson S.W."/>
        </authorList>
    </citation>
    <scope>NUCLEOTIDE SEQUENCE [LARGE SCALE GENOMIC DNA]</scope>
    <source>
        <strain evidence="8 9">DSM 16080</strain>
    </source>
</reference>
<feature type="transmembrane region" description="Helical" evidence="7">
    <location>
        <begin position="12"/>
        <end position="29"/>
    </location>
</feature>
<protein>
    <recommendedName>
        <fullName evidence="7">Phosphatidylglycerol--prolipoprotein diacylglyceryl transferase</fullName>
        <ecNumber evidence="7">2.5.1.145</ecNumber>
    </recommendedName>
</protein>
<dbReference type="Pfam" id="PF01790">
    <property type="entry name" value="LGT"/>
    <property type="match status" value="1"/>
</dbReference>
<keyword evidence="3 7" id="KW-0808">Transferase</keyword>
<evidence type="ECO:0000256" key="7">
    <source>
        <dbReference type="HAMAP-Rule" id="MF_01147"/>
    </source>
</evidence>
<dbReference type="HAMAP" id="MF_01147">
    <property type="entry name" value="Lgt"/>
    <property type="match status" value="1"/>
</dbReference>
<evidence type="ECO:0000256" key="5">
    <source>
        <dbReference type="ARBA" id="ARBA00022989"/>
    </source>
</evidence>
<dbReference type="Proteomes" id="UP000190027">
    <property type="component" value="Unassembled WGS sequence"/>
</dbReference>
<keyword evidence="8" id="KW-0449">Lipoprotein</keyword>
<feature type="transmembrane region" description="Helical" evidence="7">
    <location>
        <begin position="170"/>
        <end position="186"/>
    </location>
</feature>
<feature type="transmembrane region" description="Helical" evidence="7">
    <location>
        <begin position="49"/>
        <end position="73"/>
    </location>
</feature>
<dbReference type="EC" id="2.5.1.145" evidence="7"/>